<keyword evidence="1" id="KW-1133">Transmembrane helix</keyword>
<keyword evidence="1" id="KW-0472">Membrane</keyword>
<keyword evidence="1" id="KW-0812">Transmembrane</keyword>
<gene>
    <name evidence="2" type="ORF">CBP51_14930</name>
</gene>
<evidence type="ECO:0000256" key="1">
    <source>
        <dbReference type="SAM" id="Phobius"/>
    </source>
</evidence>
<comment type="caution">
    <text evidence="2">The sequence shown here is derived from an EMBL/GenBank/DDBJ whole genome shotgun (WGS) entry which is preliminary data.</text>
</comment>
<proteinExistence type="predicted"/>
<dbReference type="EMBL" id="NHNI01000002">
    <property type="protein sequence ID" value="OZY84493.1"/>
    <property type="molecule type" value="Genomic_DNA"/>
</dbReference>
<organism evidence="2 3">
    <name type="scientific">Cellvibrio mixtus</name>
    <dbReference type="NCBI Taxonomy" id="39650"/>
    <lineage>
        <taxon>Bacteria</taxon>
        <taxon>Pseudomonadati</taxon>
        <taxon>Pseudomonadota</taxon>
        <taxon>Gammaproteobacteria</taxon>
        <taxon>Cellvibrionales</taxon>
        <taxon>Cellvibrionaceae</taxon>
        <taxon>Cellvibrio</taxon>
    </lineage>
</organism>
<evidence type="ECO:0000313" key="2">
    <source>
        <dbReference type="EMBL" id="OZY84493.1"/>
    </source>
</evidence>
<dbReference type="RefSeq" id="WP_094985540.1">
    <property type="nucleotide sequence ID" value="NZ_NHNI01000002.1"/>
</dbReference>
<keyword evidence="3" id="KW-1185">Reference proteome</keyword>
<protein>
    <submittedName>
        <fullName evidence="2">Uncharacterized protein</fullName>
    </submittedName>
</protein>
<name>A0A266Q3Q6_9GAMM</name>
<evidence type="ECO:0000313" key="3">
    <source>
        <dbReference type="Proteomes" id="UP000216101"/>
    </source>
</evidence>
<dbReference type="NCBIfam" id="NF045611">
    <property type="entry name" value="small_CydP"/>
    <property type="match status" value="1"/>
</dbReference>
<dbReference type="InterPro" id="IPR054636">
    <property type="entry name" value="CydP"/>
</dbReference>
<sequence>MLKRLREQLPEDSLFRKPLVFEISLVLVIKLVLITVLWHVAFKPLKPAVTPDIHLKMGLPASQIDLPANPPKDVTL</sequence>
<feature type="transmembrane region" description="Helical" evidence="1">
    <location>
        <begin position="20"/>
        <end position="41"/>
    </location>
</feature>
<accession>A0A266Q3Q6</accession>
<dbReference type="Proteomes" id="UP000216101">
    <property type="component" value="Unassembled WGS sequence"/>
</dbReference>
<dbReference type="AlphaFoldDB" id="A0A266Q3Q6"/>
<reference evidence="3" key="1">
    <citation type="submission" date="2017-05" db="EMBL/GenBank/DDBJ databases">
        <authorList>
            <person name="Barney B.M."/>
        </authorList>
    </citation>
    <scope>NUCLEOTIDE SEQUENCE [LARGE SCALE GENOMIC DNA]</scope>
    <source>
        <strain evidence="3">PSBB022</strain>
    </source>
</reference>